<evidence type="ECO:0000256" key="20">
    <source>
        <dbReference type="SAM" id="MobiDB-lite"/>
    </source>
</evidence>
<keyword evidence="15" id="KW-0624">Polysaccharide degradation</keyword>
<feature type="chain" id="PRO_5015409403" description="glucan endo-1,3-beta-D-glucosidase" evidence="21">
    <location>
        <begin position="21"/>
        <end position="408"/>
    </location>
</feature>
<evidence type="ECO:0000256" key="4">
    <source>
        <dbReference type="ARBA" id="ARBA00008773"/>
    </source>
</evidence>
<dbReference type="OrthoDB" id="77201at2759"/>
<keyword evidence="13" id="KW-0119">Carbohydrate metabolism</keyword>
<evidence type="ECO:0000256" key="10">
    <source>
        <dbReference type="ARBA" id="ARBA00022801"/>
    </source>
</evidence>
<keyword evidence="7" id="KW-0134">Cell wall</keyword>
<evidence type="ECO:0000256" key="7">
    <source>
        <dbReference type="ARBA" id="ARBA00022512"/>
    </source>
</evidence>
<dbReference type="EMBL" id="MBFR01000040">
    <property type="protein sequence ID" value="PVU96117.1"/>
    <property type="molecule type" value="Genomic_DNA"/>
</dbReference>
<comment type="catalytic activity">
    <reaction evidence="1">
        <text>Hydrolysis of (1-&gt;3)-beta-D-glucosidic linkages in (1-&gt;3)-beta-D-glucans.</text>
        <dbReference type="EC" id="3.2.1.39"/>
    </reaction>
</comment>
<evidence type="ECO:0000256" key="6">
    <source>
        <dbReference type="ARBA" id="ARBA00022475"/>
    </source>
</evidence>
<gene>
    <name evidence="22" type="ORF">BB561_001364</name>
</gene>
<evidence type="ECO:0000256" key="9">
    <source>
        <dbReference type="ARBA" id="ARBA00022729"/>
    </source>
</evidence>
<dbReference type="InterPro" id="IPR017853">
    <property type="entry name" value="GH"/>
</dbReference>
<keyword evidence="6" id="KW-1003">Cell membrane</keyword>
<dbReference type="PANTHER" id="PTHR16631">
    <property type="entry name" value="GLUCAN 1,3-BETA-GLUCOSIDASE"/>
    <property type="match status" value="1"/>
</dbReference>
<reference evidence="22 23" key="1">
    <citation type="journal article" date="2018" name="MBio">
        <title>Comparative Genomics Reveals the Core Gene Toolbox for the Fungus-Insect Symbiosis.</title>
        <authorList>
            <person name="Wang Y."/>
            <person name="Stata M."/>
            <person name="Wang W."/>
            <person name="Stajich J.E."/>
            <person name="White M.M."/>
            <person name="Moncalvo J.M."/>
        </authorList>
    </citation>
    <scope>NUCLEOTIDE SEQUENCE [LARGE SCALE GENOMIC DNA]</scope>
    <source>
        <strain evidence="22 23">SWE-8-4</strain>
    </source>
</reference>
<dbReference type="Gene3D" id="3.20.20.80">
    <property type="entry name" value="Glycosidases"/>
    <property type="match status" value="2"/>
</dbReference>
<evidence type="ECO:0000256" key="1">
    <source>
        <dbReference type="ARBA" id="ARBA00000382"/>
    </source>
</evidence>
<organism evidence="22 23">
    <name type="scientific">Smittium simulii</name>
    <dbReference type="NCBI Taxonomy" id="133385"/>
    <lineage>
        <taxon>Eukaryota</taxon>
        <taxon>Fungi</taxon>
        <taxon>Fungi incertae sedis</taxon>
        <taxon>Zoopagomycota</taxon>
        <taxon>Kickxellomycotina</taxon>
        <taxon>Harpellomycetes</taxon>
        <taxon>Harpellales</taxon>
        <taxon>Legeriomycetaceae</taxon>
        <taxon>Smittium</taxon>
    </lineage>
</organism>
<evidence type="ECO:0000256" key="11">
    <source>
        <dbReference type="ARBA" id="ARBA00023136"/>
    </source>
</evidence>
<dbReference type="GO" id="GO:0005886">
    <property type="term" value="C:plasma membrane"/>
    <property type="evidence" value="ECO:0007669"/>
    <property type="project" value="UniProtKB-SubCell"/>
</dbReference>
<keyword evidence="12" id="KW-0325">Glycoprotein</keyword>
<proteinExistence type="inferred from homology"/>
<keyword evidence="10" id="KW-0378">Hydrolase</keyword>
<comment type="subcellular location">
    <subcellularLocation>
        <location evidence="3">Cell membrane</location>
        <topology evidence="3">Single-pass type II membrane protein</topology>
    </subcellularLocation>
    <subcellularLocation>
        <location evidence="2">Secreted</location>
        <location evidence="2">Cell wall</location>
    </subcellularLocation>
</comment>
<dbReference type="STRING" id="133385.A0A2T9YUT9"/>
<keyword evidence="14" id="KW-0961">Cell wall biogenesis/degradation</keyword>
<keyword evidence="8" id="KW-0964">Secreted</keyword>
<dbReference type="Proteomes" id="UP000245383">
    <property type="component" value="Unassembled WGS sequence"/>
</dbReference>
<dbReference type="GO" id="GO:0000272">
    <property type="term" value="P:polysaccharide catabolic process"/>
    <property type="evidence" value="ECO:0007669"/>
    <property type="project" value="UniProtKB-KW"/>
</dbReference>
<dbReference type="GO" id="GO:0005576">
    <property type="term" value="C:extracellular region"/>
    <property type="evidence" value="ECO:0007669"/>
    <property type="project" value="TreeGrafter"/>
</dbReference>
<sequence>MFYPTSLFTVFVCLLIFVSAAPLPLNRIQKRQTKFVTVTRRADQASSNPKIPALGIPTMDIPTITTPYLPTSFVPPIVTKSPSPQPSQPPQKTEESALPSNTPTNAPTIPETSQDTSPNYNDSSDSKAESAPSGIFWGLTYSPYNVDGSCPSYDKVVSDMKTISGATSHIRLYSTDCGQLENAVKAITENKLPLDVYAGVWISNGADRAQNEINDIINVAKKYGSSLIKGISIGNEDIFKGTIDESALINSINSARQAFKAAGLGHIPVYTTDTDAKFTQKMADACDLLQVNIYTVFDNNFVSIKASVDSILARVNNLKNIAGNKKIRIGETGFPSDGNSGTQSGNLKDQTEFANSIVCKLRAANVEYFFFEAKDAQWKKTESPLERSFGVYTSDFKQKLDLSKLGKC</sequence>
<dbReference type="InterPro" id="IPR050732">
    <property type="entry name" value="Beta-glucan_modifiers"/>
</dbReference>
<dbReference type="GO" id="GO:0071555">
    <property type="term" value="P:cell wall organization"/>
    <property type="evidence" value="ECO:0007669"/>
    <property type="project" value="UniProtKB-KW"/>
</dbReference>
<dbReference type="EC" id="3.2.1.39" evidence="5"/>
<evidence type="ECO:0000256" key="14">
    <source>
        <dbReference type="ARBA" id="ARBA00023316"/>
    </source>
</evidence>
<keyword evidence="9 21" id="KW-0732">Signal</keyword>
<evidence type="ECO:0000256" key="8">
    <source>
        <dbReference type="ARBA" id="ARBA00022525"/>
    </source>
</evidence>
<evidence type="ECO:0000256" key="13">
    <source>
        <dbReference type="ARBA" id="ARBA00023277"/>
    </source>
</evidence>
<evidence type="ECO:0000256" key="3">
    <source>
        <dbReference type="ARBA" id="ARBA00004401"/>
    </source>
</evidence>
<dbReference type="AlphaFoldDB" id="A0A2T9YUT9"/>
<evidence type="ECO:0000313" key="22">
    <source>
        <dbReference type="EMBL" id="PVU96117.1"/>
    </source>
</evidence>
<dbReference type="InterPro" id="IPR000490">
    <property type="entry name" value="Glyco_hydro_17"/>
</dbReference>
<evidence type="ECO:0000256" key="17">
    <source>
        <dbReference type="ARBA" id="ARBA00042373"/>
    </source>
</evidence>
<keyword evidence="11" id="KW-0472">Membrane</keyword>
<evidence type="ECO:0000256" key="21">
    <source>
        <dbReference type="SAM" id="SignalP"/>
    </source>
</evidence>
<feature type="region of interest" description="Disordered" evidence="20">
    <location>
        <begin position="75"/>
        <end position="129"/>
    </location>
</feature>
<protein>
    <recommendedName>
        <fullName evidence="5">glucan endo-1,3-beta-D-glucosidase</fullName>
        <ecNumber evidence="5">3.2.1.39</ecNumber>
    </recommendedName>
    <alternativeName>
        <fullName evidence="18">Endo-1,3-beta-glucanase btgC</fullName>
    </alternativeName>
    <alternativeName>
        <fullName evidence="17">Laminarinase btgC</fullName>
    </alternativeName>
</protein>
<evidence type="ECO:0000256" key="18">
    <source>
        <dbReference type="ARBA" id="ARBA00043078"/>
    </source>
</evidence>
<dbReference type="Pfam" id="PF00332">
    <property type="entry name" value="Glyco_hydro_17"/>
    <property type="match status" value="1"/>
</dbReference>
<evidence type="ECO:0000256" key="2">
    <source>
        <dbReference type="ARBA" id="ARBA00004191"/>
    </source>
</evidence>
<comment type="caution">
    <text evidence="22">The sequence shown here is derived from an EMBL/GenBank/DDBJ whole genome shotgun (WGS) entry which is preliminary data.</text>
</comment>
<evidence type="ECO:0000313" key="23">
    <source>
        <dbReference type="Proteomes" id="UP000245383"/>
    </source>
</evidence>
<evidence type="ECO:0000256" key="5">
    <source>
        <dbReference type="ARBA" id="ARBA00012780"/>
    </source>
</evidence>
<dbReference type="PANTHER" id="PTHR16631:SF17">
    <property type="entry name" value="GLUCAN ENDO-1,3-BETA-GLUCOSIDASE BTGC"/>
    <property type="match status" value="1"/>
</dbReference>
<dbReference type="SUPFAM" id="SSF51445">
    <property type="entry name" value="(Trans)glycosidases"/>
    <property type="match status" value="1"/>
</dbReference>
<feature type="compositionally biased region" description="Polar residues" evidence="20">
    <location>
        <begin position="98"/>
        <end position="123"/>
    </location>
</feature>
<evidence type="ECO:0000256" key="12">
    <source>
        <dbReference type="ARBA" id="ARBA00023180"/>
    </source>
</evidence>
<keyword evidence="23" id="KW-1185">Reference proteome</keyword>
<evidence type="ECO:0000256" key="19">
    <source>
        <dbReference type="RuleBase" id="RU004335"/>
    </source>
</evidence>
<comment type="similarity">
    <text evidence="4 19">Belongs to the glycosyl hydrolase 17 family.</text>
</comment>
<evidence type="ECO:0000256" key="16">
    <source>
        <dbReference type="ARBA" id="ARBA00037649"/>
    </source>
</evidence>
<dbReference type="GO" id="GO:0009986">
    <property type="term" value="C:cell surface"/>
    <property type="evidence" value="ECO:0007669"/>
    <property type="project" value="TreeGrafter"/>
</dbReference>
<dbReference type="GO" id="GO:0042973">
    <property type="term" value="F:glucan endo-1,3-beta-D-glucosidase activity"/>
    <property type="evidence" value="ECO:0007669"/>
    <property type="project" value="UniProtKB-EC"/>
</dbReference>
<feature type="signal peptide" evidence="21">
    <location>
        <begin position="1"/>
        <end position="20"/>
    </location>
</feature>
<comment type="function">
    <text evidence="16">Glucanases play a role in cell expansion during growth, in cell-cell fusion during mating, and in spore release during sporulation. This enzyme may be involved in beta-glucan degradation. Active on laminarin and lichenan.</text>
</comment>
<accession>A0A2T9YUT9</accession>
<evidence type="ECO:0000256" key="15">
    <source>
        <dbReference type="ARBA" id="ARBA00023326"/>
    </source>
</evidence>
<dbReference type="GO" id="GO:0009277">
    <property type="term" value="C:fungal-type cell wall"/>
    <property type="evidence" value="ECO:0007669"/>
    <property type="project" value="TreeGrafter"/>
</dbReference>
<name>A0A2T9YUT9_9FUNG</name>